<name>A0AAV9B9Y4_ACOGR</name>
<protein>
    <submittedName>
        <fullName evidence="1">Uncharacterized protein</fullName>
    </submittedName>
</protein>
<evidence type="ECO:0000313" key="2">
    <source>
        <dbReference type="Proteomes" id="UP001179952"/>
    </source>
</evidence>
<comment type="caution">
    <text evidence="1">The sequence shown here is derived from an EMBL/GenBank/DDBJ whole genome shotgun (WGS) entry which is preliminary data.</text>
</comment>
<proteinExistence type="predicted"/>
<evidence type="ECO:0000313" key="1">
    <source>
        <dbReference type="EMBL" id="KAK1272914.1"/>
    </source>
</evidence>
<accession>A0AAV9B9Y4</accession>
<dbReference type="AlphaFoldDB" id="A0AAV9B9Y4"/>
<reference evidence="1" key="1">
    <citation type="journal article" date="2023" name="Nat. Commun.">
        <title>Diploid and tetraploid genomes of Acorus and the evolution of monocots.</title>
        <authorList>
            <person name="Ma L."/>
            <person name="Liu K.W."/>
            <person name="Li Z."/>
            <person name="Hsiao Y.Y."/>
            <person name="Qi Y."/>
            <person name="Fu T."/>
            <person name="Tang G.D."/>
            <person name="Zhang D."/>
            <person name="Sun W.H."/>
            <person name="Liu D.K."/>
            <person name="Li Y."/>
            <person name="Chen G.Z."/>
            <person name="Liu X.D."/>
            <person name="Liao X.Y."/>
            <person name="Jiang Y.T."/>
            <person name="Yu X."/>
            <person name="Hao Y."/>
            <person name="Huang J."/>
            <person name="Zhao X.W."/>
            <person name="Ke S."/>
            <person name="Chen Y.Y."/>
            <person name="Wu W.L."/>
            <person name="Hsu J.L."/>
            <person name="Lin Y.F."/>
            <person name="Huang M.D."/>
            <person name="Li C.Y."/>
            <person name="Huang L."/>
            <person name="Wang Z.W."/>
            <person name="Zhao X."/>
            <person name="Zhong W.Y."/>
            <person name="Peng D.H."/>
            <person name="Ahmad S."/>
            <person name="Lan S."/>
            <person name="Zhang J.S."/>
            <person name="Tsai W.C."/>
            <person name="Van de Peer Y."/>
            <person name="Liu Z.J."/>
        </authorList>
    </citation>
    <scope>NUCLEOTIDE SEQUENCE</scope>
    <source>
        <strain evidence="1">SCP</strain>
    </source>
</reference>
<gene>
    <name evidence="1" type="ORF">QJS04_geneDACA012428</name>
</gene>
<keyword evidence="2" id="KW-1185">Reference proteome</keyword>
<reference evidence="1" key="2">
    <citation type="submission" date="2023-06" db="EMBL/GenBank/DDBJ databases">
        <authorList>
            <person name="Ma L."/>
            <person name="Liu K.-W."/>
            <person name="Li Z."/>
            <person name="Hsiao Y.-Y."/>
            <person name="Qi Y."/>
            <person name="Fu T."/>
            <person name="Tang G."/>
            <person name="Zhang D."/>
            <person name="Sun W.-H."/>
            <person name="Liu D.-K."/>
            <person name="Li Y."/>
            <person name="Chen G.-Z."/>
            <person name="Liu X.-D."/>
            <person name="Liao X.-Y."/>
            <person name="Jiang Y.-T."/>
            <person name="Yu X."/>
            <person name="Hao Y."/>
            <person name="Huang J."/>
            <person name="Zhao X.-W."/>
            <person name="Ke S."/>
            <person name="Chen Y.-Y."/>
            <person name="Wu W.-L."/>
            <person name="Hsu J.-L."/>
            <person name="Lin Y.-F."/>
            <person name="Huang M.-D."/>
            <person name="Li C.-Y."/>
            <person name="Huang L."/>
            <person name="Wang Z.-W."/>
            <person name="Zhao X."/>
            <person name="Zhong W.-Y."/>
            <person name="Peng D.-H."/>
            <person name="Ahmad S."/>
            <person name="Lan S."/>
            <person name="Zhang J.-S."/>
            <person name="Tsai W.-C."/>
            <person name="Van De Peer Y."/>
            <person name="Liu Z.-J."/>
        </authorList>
    </citation>
    <scope>NUCLEOTIDE SEQUENCE</scope>
    <source>
        <strain evidence="1">SCP</strain>
        <tissue evidence="1">Leaves</tissue>
    </source>
</reference>
<organism evidence="1 2">
    <name type="scientific">Acorus gramineus</name>
    <name type="common">Dwarf sweet flag</name>
    <dbReference type="NCBI Taxonomy" id="55184"/>
    <lineage>
        <taxon>Eukaryota</taxon>
        <taxon>Viridiplantae</taxon>
        <taxon>Streptophyta</taxon>
        <taxon>Embryophyta</taxon>
        <taxon>Tracheophyta</taxon>
        <taxon>Spermatophyta</taxon>
        <taxon>Magnoliopsida</taxon>
        <taxon>Liliopsida</taxon>
        <taxon>Acoraceae</taxon>
        <taxon>Acorus</taxon>
    </lineage>
</organism>
<dbReference type="EMBL" id="JAUJYN010000004">
    <property type="protein sequence ID" value="KAK1272914.1"/>
    <property type="molecule type" value="Genomic_DNA"/>
</dbReference>
<sequence>MEELWQSASQLTRRKDKMTSAKVRRQRYYYNFTGIVGDWGRSLNGAQRVDVTINVADVKCLRRCPIGLCCFHSLSLPNRRSTWFRACNIQTFKTCQGGGALSPSKKPRVPLREMFVGILLNKAARRKDKGKVISLLQQRDGPLSFNEIWYWIRYKRMVVEVRRSSDMVSLRRRERGDEIWSDE</sequence>
<dbReference type="Proteomes" id="UP001179952">
    <property type="component" value="Unassembled WGS sequence"/>
</dbReference>